<name>A0A1G7EYP7_9BACT</name>
<gene>
    <name evidence="2" type="ORF">SAMN04487996_106204</name>
</gene>
<proteinExistence type="predicted"/>
<dbReference type="Proteomes" id="UP000198748">
    <property type="component" value="Unassembled WGS sequence"/>
</dbReference>
<organism evidence="2 3">
    <name type="scientific">Dyadobacter soli</name>
    <dbReference type="NCBI Taxonomy" id="659014"/>
    <lineage>
        <taxon>Bacteria</taxon>
        <taxon>Pseudomonadati</taxon>
        <taxon>Bacteroidota</taxon>
        <taxon>Cytophagia</taxon>
        <taxon>Cytophagales</taxon>
        <taxon>Spirosomataceae</taxon>
        <taxon>Dyadobacter</taxon>
    </lineage>
</organism>
<dbReference type="STRING" id="659014.SAMN04487996_106204"/>
<protein>
    <submittedName>
        <fullName evidence="2">Gene 25-like lysozyme</fullName>
    </submittedName>
</protein>
<accession>A0A1G7EYP7</accession>
<reference evidence="3" key="1">
    <citation type="submission" date="2016-10" db="EMBL/GenBank/DDBJ databases">
        <authorList>
            <person name="Varghese N."/>
            <person name="Submissions S."/>
        </authorList>
    </citation>
    <scope>NUCLEOTIDE SEQUENCE [LARGE SCALE GENOMIC DNA]</scope>
    <source>
        <strain evidence="3">DSM 25329</strain>
    </source>
</reference>
<dbReference type="SUPFAM" id="SSF160719">
    <property type="entry name" value="gpW/gp25-like"/>
    <property type="match status" value="1"/>
</dbReference>
<evidence type="ECO:0000313" key="3">
    <source>
        <dbReference type="Proteomes" id="UP000198748"/>
    </source>
</evidence>
<dbReference type="AlphaFoldDB" id="A0A1G7EYP7"/>
<feature type="domain" description="IraD/Gp25-like" evidence="1">
    <location>
        <begin position="27"/>
        <end position="125"/>
    </location>
</feature>
<dbReference type="Pfam" id="PF04965">
    <property type="entry name" value="GPW_gp25"/>
    <property type="match status" value="1"/>
</dbReference>
<dbReference type="OrthoDB" id="1161413at2"/>
<dbReference type="RefSeq" id="WP_090149418.1">
    <property type="nucleotide sequence ID" value="NZ_FNAN01000006.1"/>
</dbReference>
<dbReference type="Gene3D" id="3.10.450.40">
    <property type="match status" value="1"/>
</dbReference>
<evidence type="ECO:0000313" key="2">
    <source>
        <dbReference type="EMBL" id="SDE68495.1"/>
    </source>
</evidence>
<dbReference type="EMBL" id="FNAN01000006">
    <property type="protein sequence ID" value="SDE68495.1"/>
    <property type="molecule type" value="Genomic_DNA"/>
</dbReference>
<dbReference type="InterPro" id="IPR007048">
    <property type="entry name" value="IraD/Gp25-like"/>
</dbReference>
<keyword evidence="3" id="KW-1185">Reference proteome</keyword>
<sequence length="142" mass="16765">MEDQNYSLPLALDRIVAGLPHPKCPDREAIHQHLYLLMVTHFDENRFDSRYGCALWEHDFAVLSQIKWKDLIRESLEEAVGAYEARLANVKIRVEMEEFEVLTKTNNYVRKRVGIEIKATIRRTNEPFIFFERIFISPLSIE</sequence>
<evidence type="ECO:0000259" key="1">
    <source>
        <dbReference type="Pfam" id="PF04965"/>
    </source>
</evidence>